<dbReference type="Gene3D" id="1.20.1250.20">
    <property type="entry name" value="MFS general substrate transporter like domains"/>
    <property type="match status" value="1"/>
</dbReference>
<feature type="transmembrane region" description="Helical" evidence="5">
    <location>
        <begin position="385"/>
        <end position="404"/>
    </location>
</feature>
<feature type="transmembrane region" description="Helical" evidence="5">
    <location>
        <begin position="136"/>
        <end position="154"/>
    </location>
</feature>
<keyword evidence="4 5" id="KW-0472">Membrane</keyword>
<evidence type="ECO:0000259" key="8">
    <source>
        <dbReference type="Pfam" id="PF23262"/>
    </source>
</evidence>
<dbReference type="InterPro" id="IPR036259">
    <property type="entry name" value="MFS_trans_sf"/>
</dbReference>
<feature type="transmembrane region" description="Helical" evidence="5">
    <location>
        <begin position="234"/>
        <end position="253"/>
    </location>
</feature>
<feature type="transmembrane region" description="Helical" evidence="5">
    <location>
        <begin position="104"/>
        <end position="130"/>
    </location>
</feature>
<protein>
    <submittedName>
        <fullName evidence="9">Uncharacterized protein</fullName>
    </submittedName>
</protein>
<name>A0A2H9ZRS1_9ASPA</name>
<dbReference type="GO" id="GO:0016020">
    <property type="term" value="C:membrane"/>
    <property type="evidence" value="ECO:0007669"/>
    <property type="project" value="UniProtKB-SubCell"/>
</dbReference>
<feature type="transmembrane region" description="Helical" evidence="5">
    <location>
        <begin position="327"/>
        <end position="348"/>
    </location>
</feature>
<feature type="transmembrane region" description="Helical" evidence="5">
    <location>
        <begin position="424"/>
        <end position="444"/>
    </location>
</feature>
<evidence type="ECO:0000256" key="5">
    <source>
        <dbReference type="SAM" id="Phobius"/>
    </source>
</evidence>
<feature type="transmembrane region" description="Helical" evidence="5">
    <location>
        <begin position="465"/>
        <end position="487"/>
    </location>
</feature>
<dbReference type="AlphaFoldDB" id="A0A2H9ZRS1"/>
<dbReference type="InterPro" id="IPR056555">
    <property type="entry name" value="NFD4_C"/>
</dbReference>
<keyword evidence="3 5" id="KW-1133">Transmembrane helix</keyword>
<proteinExistence type="predicted"/>
<feature type="chain" id="PRO_5014137459" evidence="6">
    <location>
        <begin position="22"/>
        <end position="510"/>
    </location>
</feature>
<feature type="transmembrane region" description="Helical" evidence="5">
    <location>
        <begin position="204"/>
        <end position="222"/>
    </location>
</feature>
<dbReference type="Proteomes" id="UP000236161">
    <property type="component" value="Unassembled WGS sequence"/>
</dbReference>
<organism evidence="9 10">
    <name type="scientific">Apostasia shenzhenica</name>
    <dbReference type="NCBI Taxonomy" id="1088818"/>
    <lineage>
        <taxon>Eukaryota</taxon>
        <taxon>Viridiplantae</taxon>
        <taxon>Streptophyta</taxon>
        <taxon>Embryophyta</taxon>
        <taxon>Tracheophyta</taxon>
        <taxon>Spermatophyta</taxon>
        <taxon>Magnoliopsida</taxon>
        <taxon>Liliopsida</taxon>
        <taxon>Asparagales</taxon>
        <taxon>Orchidaceae</taxon>
        <taxon>Apostasioideae</taxon>
        <taxon>Apostasia</taxon>
    </lineage>
</organism>
<accession>A0A2H9ZRS1</accession>
<feature type="transmembrane region" description="Helical" evidence="5">
    <location>
        <begin position="67"/>
        <end position="92"/>
    </location>
</feature>
<dbReference type="Pfam" id="PF06813">
    <property type="entry name" value="Nodulin-like"/>
    <property type="match status" value="1"/>
</dbReference>
<dbReference type="InterPro" id="IPR010658">
    <property type="entry name" value="Nodulin-like"/>
</dbReference>
<keyword evidence="10" id="KW-1185">Reference proteome</keyword>
<feature type="domain" description="Nodulin-like" evidence="7">
    <location>
        <begin position="7"/>
        <end position="250"/>
    </location>
</feature>
<feature type="transmembrane region" description="Helical" evidence="5">
    <location>
        <begin position="166"/>
        <end position="184"/>
    </location>
</feature>
<reference evidence="9 10" key="1">
    <citation type="journal article" date="2017" name="Nature">
        <title>The Apostasia genome and the evolution of orchids.</title>
        <authorList>
            <person name="Zhang G.Q."/>
            <person name="Liu K.W."/>
            <person name="Li Z."/>
            <person name="Lohaus R."/>
            <person name="Hsiao Y.Y."/>
            <person name="Niu S.C."/>
            <person name="Wang J.Y."/>
            <person name="Lin Y.C."/>
            <person name="Xu Q."/>
            <person name="Chen L.J."/>
            <person name="Yoshida K."/>
            <person name="Fujiwara S."/>
            <person name="Wang Z.W."/>
            <person name="Zhang Y.Q."/>
            <person name="Mitsuda N."/>
            <person name="Wang M."/>
            <person name="Liu G.H."/>
            <person name="Pecoraro L."/>
            <person name="Huang H.X."/>
            <person name="Xiao X.J."/>
            <person name="Lin M."/>
            <person name="Wu X.Y."/>
            <person name="Wu W.L."/>
            <person name="Chen Y.Y."/>
            <person name="Chang S.B."/>
            <person name="Sakamoto S."/>
            <person name="Ohme-Takagi M."/>
            <person name="Yagi M."/>
            <person name="Zeng S.J."/>
            <person name="Shen C.Y."/>
            <person name="Yeh C.M."/>
            <person name="Luo Y.B."/>
            <person name="Tsai W.C."/>
            <person name="Van de Peer Y."/>
            <person name="Liu Z.J."/>
        </authorList>
    </citation>
    <scope>NUCLEOTIDE SEQUENCE [LARGE SCALE GENOMIC DNA]</scope>
    <source>
        <strain evidence="10">cv. Shenzhen</strain>
        <tissue evidence="9">Stem</tissue>
    </source>
</reference>
<feature type="domain" description="NFD4 C-terminal" evidence="8">
    <location>
        <begin position="280"/>
        <end position="494"/>
    </location>
</feature>
<evidence type="ECO:0000256" key="3">
    <source>
        <dbReference type="ARBA" id="ARBA00022989"/>
    </source>
</evidence>
<feature type="signal peptide" evidence="6">
    <location>
        <begin position="1"/>
        <end position="21"/>
    </location>
</feature>
<dbReference type="Pfam" id="PF23262">
    <property type="entry name" value="NFD4_C"/>
    <property type="match status" value="1"/>
</dbReference>
<dbReference type="PANTHER" id="PTHR21576">
    <property type="entry name" value="UNCHARACTERIZED NODULIN-LIKE PROTEIN"/>
    <property type="match status" value="1"/>
</dbReference>
<evidence type="ECO:0000259" key="7">
    <source>
        <dbReference type="Pfam" id="PF06813"/>
    </source>
</evidence>
<gene>
    <name evidence="9" type="ORF">AXF42_Ash019752</name>
</gene>
<evidence type="ECO:0000313" key="10">
    <source>
        <dbReference type="Proteomes" id="UP000236161"/>
    </source>
</evidence>
<evidence type="ECO:0000256" key="1">
    <source>
        <dbReference type="ARBA" id="ARBA00004141"/>
    </source>
</evidence>
<dbReference type="EMBL" id="KZ454627">
    <property type="protein sequence ID" value="PKA45991.1"/>
    <property type="molecule type" value="Genomic_DNA"/>
</dbReference>
<evidence type="ECO:0000256" key="4">
    <source>
        <dbReference type="ARBA" id="ARBA00023136"/>
    </source>
</evidence>
<comment type="subcellular location">
    <subcellularLocation>
        <location evidence="1">Membrane</location>
        <topology evidence="1">Multi-pass membrane protein</topology>
    </subcellularLocation>
</comment>
<feature type="transmembrane region" description="Helical" evidence="5">
    <location>
        <begin position="294"/>
        <end position="315"/>
    </location>
</feature>
<keyword evidence="2 5" id="KW-0812">Transmembrane</keyword>
<sequence length="510" mass="55307">MAGQSRRWMILVATVWIQAFTGTNFDFSSYSSELKAVMGISQLQLNYLAVASDLGKAFGWSCGLALLYLPLPIILLLAAALGLCAYGAQWLLITSRISLSYDPVFFLCFLAGLSICWFNTVCFVLCIRNFSSNRPLAISLTVSFNGVSAALYTLAARAIDGSPTTYLFLNAILPILTSLVALLLILRQPPAPYSYQTSAGDNRIFLILNVIAFLTGLYLLLLNSASLSHSTCRLLFAGALIILALPLGIPGIICGRELVKRAIYCCKELIFKDQLEVLGEEHGAKRLITRADFWLYYISYLCGGTVGLVYSNNLGQIAQSLGRQTQTAILVNIYSSCSFFGRLISAAPDLLDGKVRLARTGWLAVALVPMPFAFFVLAEVENGQALLAATALVGLSSGFVFAAAVSVTSELFGSLSFGVNHNIIITNIPLGSLLYGLLAALIYDDNDNEGRRRLRENLEIMGRHCYAKTFLAWACISLLGLACGVALCLRTRDAYKRATKPGGRRSLGEP</sequence>
<evidence type="ECO:0000256" key="2">
    <source>
        <dbReference type="ARBA" id="ARBA00022692"/>
    </source>
</evidence>
<feature type="transmembrane region" description="Helical" evidence="5">
    <location>
        <begin position="360"/>
        <end position="378"/>
    </location>
</feature>
<dbReference type="SUPFAM" id="SSF103473">
    <property type="entry name" value="MFS general substrate transporter"/>
    <property type="match status" value="1"/>
</dbReference>
<dbReference type="PANTHER" id="PTHR21576:SF7">
    <property type="entry name" value="MAJOR FACILITATOR SUPERFAMILY PROTEIN"/>
    <property type="match status" value="1"/>
</dbReference>
<dbReference type="OrthoDB" id="410267at2759"/>
<evidence type="ECO:0000256" key="6">
    <source>
        <dbReference type="SAM" id="SignalP"/>
    </source>
</evidence>
<evidence type="ECO:0000313" key="9">
    <source>
        <dbReference type="EMBL" id="PKA45991.1"/>
    </source>
</evidence>
<keyword evidence="6" id="KW-0732">Signal</keyword>